<accession>A0ACC3AAW1</accession>
<reference evidence="1" key="1">
    <citation type="submission" date="2022-10" db="EMBL/GenBank/DDBJ databases">
        <title>Culturing micro-colonial fungi from biological soil crusts in the Mojave desert and describing Neophaeococcomyces mojavensis, and introducing the new genera and species Taxawa tesnikishii.</title>
        <authorList>
            <person name="Kurbessoian T."/>
            <person name="Stajich J.E."/>
        </authorList>
    </citation>
    <scope>NUCLEOTIDE SEQUENCE</scope>
    <source>
        <strain evidence="1">JES_112</strain>
    </source>
</reference>
<dbReference type="EMBL" id="JAPDRQ010000050">
    <property type="protein sequence ID" value="KAJ9658522.1"/>
    <property type="molecule type" value="Genomic_DNA"/>
</dbReference>
<name>A0ACC3AAW1_9EURO</name>
<proteinExistence type="predicted"/>
<organism evidence="1 2">
    <name type="scientific">Neophaeococcomyces mojaviensis</name>
    <dbReference type="NCBI Taxonomy" id="3383035"/>
    <lineage>
        <taxon>Eukaryota</taxon>
        <taxon>Fungi</taxon>
        <taxon>Dikarya</taxon>
        <taxon>Ascomycota</taxon>
        <taxon>Pezizomycotina</taxon>
        <taxon>Eurotiomycetes</taxon>
        <taxon>Chaetothyriomycetidae</taxon>
        <taxon>Chaetothyriales</taxon>
        <taxon>Chaetothyriales incertae sedis</taxon>
        <taxon>Neophaeococcomyces</taxon>
    </lineage>
</organism>
<protein>
    <submittedName>
        <fullName evidence="1">Uncharacterized protein</fullName>
    </submittedName>
</protein>
<evidence type="ECO:0000313" key="2">
    <source>
        <dbReference type="Proteomes" id="UP001172386"/>
    </source>
</evidence>
<comment type="caution">
    <text evidence="1">The sequence shown here is derived from an EMBL/GenBank/DDBJ whole genome shotgun (WGS) entry which is preliminary data.</text>
</comment>
<evidence type="ECO:0000313" key="1">
    <source>
        <dbReference type="EMBL" id="KAJ9658522.1"/>
    </source>
</evidence>
<keyword evidence="2" id="KW-1185">Reference proteome</keyword>
<dbReference type="Proteomes" id="UP001172386">
    <property type="component" value="Unassembled WGS sequence"/>
</dbReference>
<gene>
    <name evidence="1" type="ORF">H2198_003675</name>
</gene>
<sequence>MFGVIGTPVNQINREYTLTQIGIDVIRPLLLRQLGGGREMNLNELTGRRKAYAEVLLDAMNPVLDHVQQVYGGIDGYFSTELCSPNNDVDRIRANLTDNTSDISL</sequence>